<proteinExistence type="predicted"/>
<gene>
    <name evidence="2" type="ORF">KEC16_10000</name>
</gene>
<evidence type="ECO:0000259" key="1">
    <source>
        <dbReference type="PROSITE" id="PS50056"/>
    </source>
</evidence>
<keyword evidence="3" id="KW-1185">Reference proteome</keyword>
<dbReference type="RefSeq" id="WP_211548428.1">
    <property type="nucleotide sequence ID" value="NZ_JAGTUF010000008.1"/>
</dbReference>
<name>A0ABS5IEB1_9PROT</name>
<organism evidence="2 3">
    <name type="scientific">Magnetospirillum sulfuroxidans</name>
    <dbReference type="NCBI Taxonomy" id="611300"/>
    <lineage>
        <taxon>Bacteria</taxon>
        <taxon>Pseudomonadati</taxon>
        <taxon>Pseudomonadota</taxon>
        <taxon>Alphaproteobacteria</taxon>
        <taxon>Rhodospirillales</taxon>
        <taxon>Rhodospirillaceae</taxon>
        <taxon>Magnetospirillum</taxon>
    </lineage>
</organism>
<feature type="domain" description="Tyrosine specific protein phosphatases" evidence="1">
    <location>
        <begin position="98"/>
        <end position="140"/>
    </location>
</feature>
<accession>A0ABS5IEB1</accession>
<dbReference type="SUPFAM" id="SSF52799">
    <property type="entry name" value="(Phosphotyrosine protein) phosphatases II"/>
    <property type="match status" value="1"/>
</dbReference>
<dbReference type="InterPro" id="IPR000387">
    <property type="entry name" value="Tyr_Pase_dom"/>
</dbReference>
<protein>
    <submittedName>
        <fullName evidence="2">Dual specificity protein phosphatase family protein</fullName>
    </submittedName>
</protein>
<dbReference type="PROSITE" id="PS50056">
    <property type="entry name" value="TYR_PHOSPHATASE_2"/>
    <property type="match status" value="1"/>
</dbReference>
<dbReference type="EMBL" id="JAGTUF010000008">
    <property type="protein sequence ID" value="MBR9972048.1"/>
    <property type="molecule type" value="Genomic_DNA"/>
</dbReference>
<dbReference type="Proteomes" id="UP000680714">
    <property type="component" value="Unassembled WGS sequence"/>
</dbReference>
<dbReference type="PROSITE" id="PS00383">
    <property type="entry name" value="TYR_PHOSPHATASE_1"/>
    <property type="match status" value="1"/>
</dbReference>
<dbReference type="Gene3D" id="3.90.190.10">
    <property type="entry name" value="Protein tyrosine phosphatase superfamily"/>
    <property type="match status" value="1"/>
</dbReference>
<evidence type="ECO:0000313" key="3">
    <source>
        <dbReference type="Proteomes" id="UP000680714"/>
    </source>
</evidence>
<reference evidence="2 3" key="1">
    <citation type="submission" date="2021-04" db="EMBL/GenBank/DDBJ databases">
        <title>Magnetospirillum sulfuroxidans sp. nov., a facultative chemolithoautotrophic sulfur-oxidizing alphaproteobacterium isolated from freshwater sediment and proposals for Paramagetospirillum gen. nov., and Magnetospirillaceae fam. nov.</title>
        <authorList>
            <person name="Koziaeva V."/>
            <person name="Geelhoed J.S."/>
            <person name="Sorokin D.Y."/>
            <person name="Grouzdev D.S."/>
        </authorList>
    </citation>
    <scope>NUCLEOTIDE SEQUENCE [LARGE SCALE GENOMIC DNA]</scope>
    <source>
        <strain evidence="2 3">J10</strain>
    </source>
</reference>
<comment type="caution">
    <text evidence="2">The sequence shown here is derived from an EMBL/GenBank/DDBJ whole genome shotgun (WGS) entry which is preliminary data.</text>
</comment>
<dbReference type="InterPro" id="IPR029021">
    <property type="entry name" value="Prot-tyrosine_phosphatase-like"/>
</dbReference>
<sequence length="166" mass="17755">MPAHPWNPLPFDLAICGLIELRATLAAFRATHVISISDPGGASPEIPDSLTVLRLAFWDVDSLDGMVARKLAPDTPDAYPSIAHVQLILGFGRQIPAGARVLVHCSAGISRSSATAFLIAAQAMAGSEHRAFDLIKLLRPQARPNRLIVKFGDRLLGAEGRMLACL</sequence>
<evidence type="ECO:0000313" key="2">
    <source>
        <dbReference type="EMBL" id="MBR9972048.1"/>
    </source>
</evidence>
<dbReference type="InterPro" id="IPR016130">
    <property type="entry name" value="Tyr_Pase_AS"/>
</dbReference>